<evidence type="ECO:0000313" key="1">
    <source>
        <dbReference type="EMBL" id="CAG8719729.1"/>
    </source>
</evidence>
<organism evidence="1 2">
    <name type="scientific">Dentiscutata heterogama</name>
    <dbReference type="NCBI Taxonomy" id="1316150"/>
    <lineage>
        <taxon>Eukaryota</taxon>
        <taxon>Fungi</taxon>
        <taxon>Fungi incertae sedis</taxon>
        <taxon>Mucoromycota</taxon>
        <taxon>Glomeromycotina</taxon>
        <taxon>Glomeromycetes</taxon>
        <taxon>Diversisporales</taxon>
        <taxon>Gigasporaceae</taxon>
        <taxon>Dentiscutata</taxon>
    </lineage>
</organism>
<protein>
    <submittedName>
        <fullName evidence="1">14795_t:CDS:1</fullName>
    </submittedName>
</protein>
<gene>
    <name evidence="1" type="ORF">DHETER_LOCUS12758</name>
</gene>
<dbReference type="EMBL" id="CAJVPU010032451">
    <property type="protein sequence ID" value="CAG8719729.1"/>
    <property type="molecule type" value="Genomic_DNA"/>
</dbReference>
<accession>A0ACA9PRY1</accession>
<comment type="caution">
    <text evidence="1">The sequence shown here is derived from an EMBL/GenBank/DDBJ whole genome shotgun (WGS) entry which is preliminary data.</text>
</comment>
<sequence>ILMKKNKQKTKLILLEKNNPNPTLVAATTRKKESRFNLETNRQRCICSVKETQKKKESIYNQ</sequence>
<name>A0ACA9PRY1_9GLOM</name>
<feature type="non-terminal residue" evidence="1">
    <location>
        <position position="1"/>
    </location>
</feature>
<dbReference type="Proteomes" id="UP000789702">
    <property type="component" value="Unassembled WGS sequence"/>
</dbReference>
<evidence type="ECO:0000313" key="2">
    <source>
        <dbReference type="Proteomes" id="UP000789702"/>
    </source>
</evidence>
<keyword evidence="2" id="KW-1185">Reference proteome</keyword>
<proteinExistence type="predicted"/>
<reference evidence="1" key="1">
    <citation type="submission" date="2021-06" db="EMBL/GenBank/DDBJ databases">
        <authorList>
            <person name="Kallberg Y."/>
            <person name="Tangrot J."/>
            <person name="Rosling A."/>
        </authorList>
    </citation>
    <scope>NUCLEOTIDE SEQUENCE</scope>
    <source>
        <strain evidence="1">IL203A</strain>
    </source>
</reference>